<reference evidence="2" key="1">
    <citation type="submission" date="2016-10" db="EMBL/GenBank/DDBJ databases">
        <authorList>
            <person name="Varghese N."/>
            <person name="Submissions S."/>
        </authorList>
    </citation>
    <scope>NUCLEOTIDE SEQUENCE [LARGE SCALE GENOMIC DNA]</scope>
    <source>
        <strain evidence="2">BL47</strain>
    </source>
</reference>
<accession>A0A1G9T9Q1</accession>
<proteinExistence type="predicted"/>
<gene>
    <name evidence="1" type="ORF">SAMN05216360_102110</name>
</gene>
<dbReference type="Proteomes" id="UP000198704">
    <property type="component" value="Unassembled WGS sequence"/>
</dbReference>
<evidence type="ECO:0000313" key="2">
    <source>
        <dbReference type="Proteomes" id="UP000198704"/>
    </source>
</evidence>
<dbReference type="Pfam" id="PF13318">
    <property type="entry name" value="AtzG-like"/>
    <property type="match status" value="1"/>
</dbReference>
<dbReference type="AlphaFoldDB" id="A0A1G9T9Q1"/>
<dbReference type="RefSeq" id="WP_091713278.1">
    <property type="nucleotide sequence ID" value="NZ_FNHS01000002.1"/>
</dbReference>
<keyword evidence="2" id="KW-1185">Reference proteome</keyword>
<dbReference type="EMBL" id="FNHS01000002">
    <property type="protein sequence ID" value="SDM44332.1"/>
    <property type="molecule type" value="Genomic_DNA"/>
</dbReference>
<evidence type="ECO:0000313" key="1">
    <source>
        <dbReference type="EMBL" id="SDM44332.1"/>
    </source>
</evidence>
<name>A0A1G9T9Q1_9HYPH</name>
<evidence type="ECO:0008006" key="3">
    <source>
        <dbReference type="Google" id="ProtNLM"/>
    </source>
</evidence>
<protein>
    <recommendedName>
        <fullName evidence="3">DUF4089 domain-containing protein</fullName>
    </recommendedName>
</protein>
<dbReference type="STRING" id="582672.SAMN05216360_102110"/>
<dbReference type="InterPro" id="IPR025148">
    <property type="entry name" value="AtzG-like"/>
</dbReference>
<sequence>MQEAEQSFAPEAYVAAARPLLGLEIDDAWTASICANLRVLAAAAALITSFPLPDESEAAPRFEA</sequence>
<dbReference type="OrthoDB" id="7933911at2"/>
<organism evidence="1 2">
    <name type="scientific">Methylobacterium phyllostachyos</name>
    <dbReference type="NCBI Taxonomy" id="582672"/>
    <lineage>
        <taxon>Bacteria</taxon>
        <taxon>Pseudomonadati</taxon>
        <taxon>Pseudomonadota</taxon>
        <taxon>Alphaproteobacteria</taxon>
        <taxon>Hyphomicrobiales</taxon>
        <taxon>Methylobacteriaceae</taxon>
        <taxon>Methylobacterium</taxon>
    </lineage>
</organism>